<reference evidence="1 2" key="1">
    <citation type="submission" date="2020-03" db="EMBL/GenBank/DDBJ databases">
        <title>Genomic Encyclopedia of Type Strains, Phase IV (KMG-IV): sequencing the most valuable type-strain genomes for metagenomic binning, comparative biology and taxonomic classification.</title>
        <authorList>
            <person name="Goeker M."/>
        </authorList>
    </citation>
    <scope>NUCLEOTIDE SEQUENCE [LARGE SCALE GENOMIC DNA]</scope>
    <source>
        <strain evidence="1 2">DSM 22753</strain>
    </source>
</reference>
<evidence type="ECO:0008006" key="3">
    <source>
        <dbReference type="Google" id="ProtNLM"/>
    </source>
</evidence>
<sequence>MADASQRTDQHEALRVFLGKWSARGISFGGTDQAGDDPRRNGQPWVSTHEASWHTGKFFLLQDERADIAGDRFDTYSIPGTDDDGHTFRVVLRSTASIATTR</sequence>
<keyword evidence="2" id="KW-1185">Reference proteome</keyword>
<comment type="caution">
    <text evidence="1">The sequence shown here is derived from an EMBL/GenBank/DDBJ whole genome shotgun (WGS) entry which is preliminary data.</text>
</comment>
<dbReference type="EMBL" id="JAASQP010000001">
    <property type="protein sequence ID" value="NIJ25218.1"/>
    <property type="molecule type" value="Genomic_DNA"/>
</dbReference>
<dbReference type="Proteomes" id="UP000788153">
    <property type="component" value="Unassembled WGS sequence"/>
</dbReference>
<evidence type="ECO:0000313" key="2">
    <source>
        <dbReference type="Proteomes" id="UP000788153"/>
    </source>
</evidence>
<proteinExistence type="predicted"/>
<protein>
    <recommendedName>
        <fullName evidence="3">THAP4-like heme-binding beta-barrel domain-containing protein</fullName>
    </recommendedName>
</protein>
<gene>
    <name evidence="1" type="ORF">FHT01_002760</name>
</gene>
<evidence type="ECO:0000313" key="1">
    <source>
        <dbReference type="EMBL" id="NIJ25218.1"/>
    </source>
</evidence>
<dbReference type="RefSeq" id="WP_140047662.1">
    <property type="nucleotide sequence ID" value="NZ_VDYR01000001.1"/>
</dbReference>
<name>A0ABX0U8X3_9SPHN</name>
<organism evidence="1 2">
    <name type="scientific">Sphingomonas japonica</name>
    <dbReference type="NCBI Taxonomy" id="511662"/>
    <lineage>
        <taxon>Bacteria</taxon>
        <taxon>Pseudomonadati</taxon>
        <taxon>Pseudomonadota</taxon>
        <taxon>Alphaproteobacteria</taxon>
        <taxon>Sphingomonadales</taxon>
        <taxon>Sphingomonadaceae</taxon>
        <taxon>Sphingomonas</taxon>
    </lineage>
</organism>
<accession>A0ABX0U8X3</accession>